<dbReference type="PANTHER" id="PTHR41930:SF1">
    <property type="entry name" value="DEPHOSPHO-COA KINASE"/>
    <property type="match status" value="1"/>
</dbReference>
<evidence type="ECO:0000313" key="2">
    <source>
        <dbReference type="Proteomes" id="UP000178490"/>
    </source>
</evidence>
<reference evidence="1 2" key="1">
    <citation type="journal article" date="2016" name="Nat. Commun.">
        <title>Thousands of microbial genomes shed light on interconnected biogeochemical processes in an aquifer system.</title>
        <authorList>
            <person name="Anantharaman K."/>
            <person name="Brown C.T."/>
            <person name="Hug L.A."/>
            <person name="Sharon I."/>
            <person name="Castelle C.J."/>
            <person name="Probst A.J."/>
            <person name="Thomas B.C."/>
            <person name="Singh A."/>
            <person name="Wilkins M.J."/>
            <person name="Karaoz U."/>
            <person name="Brodie E.L."/>
            <person name="Williams K.H."/>
            <person name="Hubbard S.S."/>
            <person name="Banfield J.F."/>
        </authorList>
    </citation>
    <scope>NUCLEOTIDE SEQUENCE [LARGE SCALE GENOMIC DNA]</scope>
</reference>
<dbReference type="Proteomes" id="UP000178490">
    <property type="component" value="Unassembled WGS sequence"/>
</dbReference>
<dbReference type="PANTHER" id="PTHR41930">
    <property type="entry name" value="UPF0200 PROTEIN MJ1399"/>
    <property type="match status" value="1"/>
</dbReference>
<proteinExistence type="predicted"/>
<gene>
    <name evidence="1" type="ORF">A2537_03360</name>
</gene>
<dbReference type="AlphaFoldDB" id="A0A1F6P0R4"/>
<comment type="caution">
    <text evidence="1">The sequence shown here is derived from an EMBL/GenBank/DDBJ whole genome shotgun (WGS) entry which is preliminary data.</text>
</comment>
<protein>
    <recommendedName>
        <fullName evidence="3">Dephospho-CoA kinase</fullName>
    </recommendedName>
</protein>
<name>A0A1F6P0R4_9BACT</name>
<organism evidence="1 2">
    <name type="scientific">Candidatus Magasanikbacteria bacterium RIFOXYD2_FULL_36_9</name>
    <dbReference type="NCBI Taxonomy" id="1798707"/>
    <lineage>
        <taxon>Bacteria</taxon>
        <taxon>Candidatus Magasanikiibacteriota</taxon>
    </lineage>
</organism>
<dbReference type="Gene3D" id="3.40.50.300">
    <property type="entry name" value="P-loop containing nucleotide triphosphate hydrolases"/>
    <property type="match status" value="1"/>
</dbReference>
<dbReference type="Pfam" id="PF13207">
    <property type="entry name" value="AAA_17"/>
    <property type="match status" value="1"/>
</dbReference>
<accession>A0A1F6P0R4</accession>
<evidence type="ECO:0008006" key="3">
    <source>
        <dbReference type="Google" id="ProtNLM"/>
    </source>
</evidence>
<dbReference type="EMBL" id="MFRC01000038">
    <property type="protein sequence ID" value="OGH89553.1"/>
    <property type="molecule type" value="Genomic_DNA"/>
</dbReference>
<dbReference type="SUPFAM" id="SSF52540">
    <property type="entry name" value="P-loop containing nucleoside triphosphate hydrolases"/>
    <property type="match status" value="1"/>
</dbReference>
<sequence length="183" mass="20804">MAKLIIGIVGENAAGKTTATEYLKNKFNAVTFRFSDMLYDILKRMYIEPNRGNLQTISTNLRQNFGDDIMSKVIAQDAKNSTADIIITEGVRRPSDVPYLKELSNFILIYIKADERVRFSRLSNRGEKPDDATKTWEEFQAEGTQEAEQKILEIAATSNFTIDNNGTVEDTYRQLDEVVVKHL</sequence>
<evidence type="ECO:0000313" key="1">
    <source>
        <dbReference type="EMBL" id="OGH89553.1"/>
    </source>
</evidence>
<dbReference type="InterPro" id="IPR027417">
    <property type="entry name" value="P-loop_NTPase"/>
</dbReference>